<dbReference type="EMBL" id="GGEC01021314">
    <property type="protein sequence ID" value="MBX01798.1"/>
    <property type="molecule type" value="Transcribed_RNA"/>
</dbReference>
<accession>A0A2P2K7V7</accession>
<organism evidence="1">
    <name type="scientific">Rhizophora mucronata</name>
    <name type="common">Asiatic mangrove</name>
    <dbReference type="NCBI Taxonomy" id="61149"/>
    <lineage>
        <taxon>Eukaryota</taxon>
        <taxon>Viridiplantae</taxon>
        <taxon>Streptophyta</taxon>
        <taxon>Embryophyta</taxon>
        <taxon>Tracheophyta</taxon>
        <taxon>Spermatophyta</taxon>
        <taxon>Magnoliopsida</taxon>
        <taxon>eudicotyledons</taxon>
        <taxon>Gunneridae</taxon>
        <taxon>Pentapetalae</taxon>
        <taxon>rosids</taxon>
        <taxon>fabids</taxon>
        <taxon>Malpighiales</taxon>
        <taxon>Rhizophoraceae</taxon>
        <taxon>Rhizophora</taxon>
    </lineage>
</organism>
<proteinExistence type="predicted"/>
<evidence type="ECO:0000313" key="1">
    <source>
        <dbReference type="EMBL" id="MBX01798.1"/>
    </source>
</evidence>
<protein>
    <submittedName>
        <fullName evidence="1">Transducin family protein</fullName>
    </submittedName>
</protein>
<reference evidence="1" key="1">
    <citation type="submission" date="2018-02" db="EMBL/GenBank/DDBJ databases">
        <title>Rhizophora mucronata_Transcriptome.</title>
        <authorList>
            <person name="Meera S.P."/>
            <person name="Sreeshan A."/>
            <person name="Augustine A."/>
        </authorList>
    </citation>
    <scope>NUCLEOTIDE SEQUENCE</scope>
    <source>
        <tissue evidence="1">Leaf</tissue>
    </source>
</reference>
<dbReference type="AlphaFoldDB" id="A0A2P2K7V7"/>
<sequence>MLTCDLPQNLLHLLHPSNPKCLNFQCGSNTTAFGSSLQKNQLYQLKFPH</sequence>
<name>A0A2P2K7V7_RHIMU</name>